<protein>
    <submittedName>
        <fullName evidence="1">Uncharacterized protein</fullName>
    </submittedName>
</protein>
<accession>A0A8J3CQ83</accession>
<dbReference type="EMBL" id="BMZH01000006">
    <property type="protein sequence ID" value="GHA94835.1"/>
    <property type="molecule type" value="Genomic_DNA"/>
</dbReference>
<keyword evidence="2" id="KW-1185">Reference proteome</keyword>
<gene>
    <name evidence="1" type="ORF">GCM10009069_17290</name>
</gene>
<dbReference type="Proteomes" id="UP000634004">
    <property type="component" value="Unassembled WGS sequence"/>
</dbReference>
<proteinExistence type="predicted"/>
<evidence type="ECO:0000313" key="1">
    <source>
        <dbReference type="EMBL" id="GHA94835.1"/>
    </source>
</evidence>
<dbReference type="AlphaFoldDB" id="A0A8J3CQ83"/>
<reference evidence="1" key="1">
    <citation type="journal article" date="2014" name="Int. J. Syst. Evol. Microbiol.">
        <title>Complete genome sequence of Corynebacterium casei LMG S-19264T (=DSM 44701T), isolated from a smear-ripened cheese.</title>
        <authorList>
            <consortium name="US DOE Joint Genome Institute (JGI-PGF)"/>
            <person name="Walter F."/>
            <person name="Albersmeier A."/>
            <person name="Kalinowski J."/>
            <person name="Ruckert C."/>
        </authorList>
    </citation>
    <scope>NUCLEOTIDE SEQUENCE</scope>
    <source>
        <strain evidence="1">KCTC 32513</strain>
    </source>
</reference>
<sequence length="170" mass="19019">MAQRKFEDYHGYSIVHNKSGARLLTGDGGLAHHDTFEDLEAAKSWIDRHLTELKGERREGHIATADGYLEALVTQSPNKKEYMMLSAHAAAPERRMTPQQLADVVGWKRDSSAKAHYSKLGRRLAEQLDLAIDLDDSKNAITAIGTLDTSTDEWVMHQELADAVVKYSDK</sequence>
<organism evidence="1 2">
    <name type="scientific">Algimonas arctica</name>
    <dbReference type="NCBI Taxonomy" id="1479486"/>
    <lineage>
        <taxon>Bacteria</taxon>
        <taxon>Pseudomonadati</taxon>
        <taxon>Pseudomonadota</taxon>
        <taxon>Alphaproteobacteria</taxon>
        <taxon>Maricaulales</taxon>
        <taxon>Robiginitomaculaceae</taxon>
        <taxon>Algimonas</taxon>
    </lineage>
</organism>
<name>A0A8J3CQ83_9PROT</name>
<dbReference type="RefSeq" id="WP_189497468.1">
    <property type="nucleotide sequence ID" value="NZ_BMZH01000006.1"/>
</dbReference>
<reference evidence="1" key="2">
    <citation type="submission" date="2020-09" db="EMBL/GenBank/DDBJ databases">
        <authorList>
            <person name="Sun Q."/>
            <person name="Kim S."/>
        </authorList>
    </citation>
    <scope>NUCLEOTIDE SEQUENCE</scope>
    <source>
        <strain evidence="1">KCTC 32513</strain>
    </source>
</reference>
<comment type="caution">
    <text evidence="1">The sequence shown here is derived from an EMBL/GenBank/DDBJ whole genome shotgun (WGS) entry which is preliminary data.</text>
</comment>
<evidence type="ECO:0000313" key="2">
    <source>
        <dbReference type="Proteomes" id="UP000634004"/>
    </source>
</evidence>